<keyword evidence="2" id="KW-1185">Reference proteome</keyword>
<gene>
    <name evidence="1" type="ORF">MA16_Dca027114</name>
</gene>
<dbReference type="GO" id="GO:0009535">
    <property type="term" value="C:chloroplast thylakoid membrane"/>
    <property type="evidence" value="ECO:0007669"/>
    <property type="project" value="TreeGrafter"/>
</dbReference>
<organism evidence="1 2">
    <name type="scientific">Dendrobium catenatum</name>
    <dbReference type="NCBI Taxonomy" id="906689"/>
    <lineage>
        <taxon>Eukaryota</taxon>
        <taxon>Viridiplantae</taxon>
        <taxon>Streptophyta</taxon>
        <taxon>Embryophyta</taxon>
        <taxon>Tracheophyta</taxon>
        <taxon>Spermatophyta</taxon>
        <taxon>Magnoliopsida</taxon>
        <taxon>Liliopsida</taxon>
        <taxon>Asparagales</taxon>
        <taxon>Orchidaceae</taxon>
        <taxon>Epidendroideae</taxon>
        <taxon>Malaxideae</taxon>
        <taxon>Dendrobiinae</taxon>
        <taxon>Dendrobium</taxon>
    </lineage>
</organism>
<dbReference type="EMBL" id="KZ503481">
    <property type="protein sequence ID" value="PKU63540.1"/>
    <property type="molecule type" value="Genomic_DNA"/>
</dbReference>
<accession>A0A2I0VJE8</accession>
<dbReference type="PANTHER" id="PTHR31755">
    <property type="entry name" value="FOLATE RECEPTOR-LIKE"/>
    <property type="match status" value="1"/>
</dbReference>
<dbReference type="PANTHER" id="PTHR31755:SF3">
    <property type="entry name" value="EXOCYST COMPLEX COMPONENT SEC6"/>
    <property type="match status" value="1"/>
</dbReference>
<dbReference type="GO" id="GO:0009941">
    <property type="term" value="C:chloroplast envelope"/>
    <property type="evidence" value="ECO:0007669"/>
    <property type="project" value="TreeGrafter"/>
</dbReference>
<evidence type="ECO:0000313" key="2">
    <source>
        <dbReference type="Proteomes" id="UP000233837"/>
    </source>
</evidence>
<protein>
    <submittedName>
        <fullName evidence="1">Uncharacterized protein</fullName>
    </submittedName>
</protein>
<dbReference type="InterPro" id="IPR040320">
    <property type="entry name" value="At4g37920-like"/>
</dbReference>
<reference evidence="1 2" key="1">
    <citation type="journal article" date="2016" name="Sci. Rep.">
        <title>The Dendrobium catenatum Lindl. genome sequence provides insights into polysaccharide synthase, floral development and adaptive evolution.</title>
        <authorList>
            <person name="Zhang G.Q."/>
            <person name="Xu Q."/>
            <person name="Bian C."/>
            <person name="Tsai W.C."/>
            <person name="Yeh C.M."/>
            <person name="Liu K.W."/>
            <person name="Yoshida K."/>
            <person name="Zhang L.S."/>
            <person name="Chang S.B."/>
            <person name="Chen F."/>
            <person name="Shi Y."/>
            <person name="Su Y.Y."/>
            <person name="Zhang Y.Q."/>
            <person name="Chen L.J."/>
            <person name="Yin Y."/>
            <person name="Lin M."/>
            <person name="Huang H."/>
            <person name="Deng H."/>
            <person name="Wang Z.W."/>
            <person name="Zhu S.L."/>
            <person name="Zhao X."/>
            <person name="Deng C."/>
            <person name="Niu S.C."/>
            <person name="Huang J."/>
            <person name="Wang M."/>
            <person name="Liu G.H."/>
            <person name="Yang H.J."/>
            <person name="Xiao X.J."/>
            <person name="Hsiao Y.Y."/>
            <person name="Wu W.L."/>
            <person name="Chen Y.Y."/>
            <person name="Mitsuda N."/>
            <person name="Ohme-Takagi M."/>
            <person name="Luo Y.B."/>
            <person name="Van de Peer Y."/>
            <person name="Liu Z.J."/>
        </authorList>
    </citation>
    <scope>NUCLEOTIDE SEQUENCE [LARGE SCALE GENOMIC DNA]</scope>
    <source>
        <tissue evidence="1">The whole plant</tissue>
    </source>
</reference>
<proteinExistence type="predicted"/>
<dbReference type="AlphaFoldDB" id="A0A2I0VJE8"/>
<sequence length="194" mass="22016">MYDRAPLGQHRICNVPGGCHLGPFEGGCISQLAYLLQLVTLAIQATLGIRKCLVAKVLNLPDRSASKVRYHPLDKSEFNVKDILYHLYKAAVGNMQRLVPKEIRILKYLLTIDDVEEQLLALKDAFTPGAELEGKDVDCLYTTPEQLHTWISTVVDAYYFSREGTLIREATDLMNPKVVQKLEYLKKLLQDHFL</sequence>
<evidence type="ECO:0000313" key="1">
    <source>
        <dbReference type="EMBL" id="PKU63540.1"/>
    </source>
</evidence>
<name>A0A2I0VJE8_9ASPA</name>
<reference evidence="1 2" key="2">
    <citation type="journal article" date="2017" name="Nature">
        <title>The Apostasia genome and the evolution of orchids.</title>
        <authorList>
            <person name="Zhang G.Q."/>
            <person name="Liu K.W."/>
            <person name="Li Z."/>
            <person name="Lohaus R."/>
            <person name="Hsiao Y.Y."/>
            <person name="Niu S.C."/>
            <person name="Wang J.Y."/>
            <person name="Lin Y.C."/>
            <person name="Xu Q."/>
            <person name="Chen L.J."/>
            <person name="Yoshida K."/>
            <person name="Fujiwara S."/>
            <person name="Wang Z.W."/>
            <person name="Zhang Y.Q."/>
            <person name="Mitsuda N."/>
            <person name="Wang M."/>
            <person name="Liu G.H."/>
            <person name="Pecoraro L."/>
            <person name="Huang H.X."/>
            <person name="Xiao X.J."/>
            <person name="Lin M."/>
            <person name="Wu X.Y."/>
            <person name="Wu W.L."/>
            <person name="Chen Y.Y."/>
            <person name="Chang S.B."/>
            <person name="Sakamoto S."/>
            <person name="Ohme-Takagi M."/>
            <person name="Yagi M."/>
            <person name="Zeng S.J."/>
            <person name="Shen C.Y."/>
            <person name="Yeh C.M."/>
            <person name="Luo Y.B."/>
            <person name="Tsai W.C."/>
            <person name="Van de Peer Y."/>
            <person name="Liu Z.J."/>
        </authorList>
    </citation>
    <scope>NUCLEOTIDE SEQUENCE [LARGE SCALE GENOMIC DNA]</scope>
    <source>
        <tissue evidence="1">The whole plant</tissue>
    </source>
</reference>
<dbReference type="Proteomes" id="UP000233837">
    <property type="component" value="Unassembled WGS sequence"/>
</dbReference>